<sequence>MSGYRNARTIDASRLWSGGIATALAAALFVLVATLAVRGVLGVPALAHGPTGEFGDLGTALHAALAGAAALAATALLHLLLAAAARPTALFCWIAGACAAAAALLPFALSGPLAAQIAAAAVNALTGAAVVFLLARVGIGVLRPPAGPVARASAEEEAYRAGYRDAVSDRPRRRYGGRHRAYDPGAPIRPDRD</sequence>
<gene>
    <name evidence="3" type="ORF">HDA36_004469</name>
</gene>
<dbReference type="Proteomes" id="UP000572635">
    <property type="component" value="Unassembled WGS sequence"/>
</dbReference>
<evidence type="ECO:0000256" key="2">
    <source>
        <dbReference type="SAM" id="Phobius"/>
    </source>
</evidence>
<dbReference type="AlphaFoldDB" id="A0A7W8QR40"/>
<protein>
    <submittedName>
        <fullName evidence="3">Uncharacterized protein</fullName>
    </submittedName>
</protein>
<keyword evidence="4" id="KW-1185">Reference proteome</keyword>
<evidence type="ECO:0000313" key="3">
    <source>
        <dbReference type="EMBL" id="MBB5434385.1"/>
    </source>
</evidence>
<accession>A0A7W8QR40</accession>
<feature type="transmembrane region" description="Helical" evidence="2">
    <location>
        <begin position="115"/>
        <end position="135"/>
    </location>
</feature>
<comment type="caution">
    <text evidence="3">The sequence shown here is derived from an EMBL/GenBank/DDBJ whole genome shotgun (WGS) entry which is preliminary data.</text>
</comment>
<keyword evidence="2" id="KW-1133">Transmembrane helix</keyword>
<dbReference type="RefSeq" id="WP_184394955.1">
    <property type="nucleotide sequence ID" value="NZ_BAAAJD010000155.1"/>
</dbReference>
<feature type="transmembrane region" description="Helical" evidence="2">
    <location>
        <begin position="90"/>
        <end position="109"/>
    </location>
</feature>
<proteinExistence type="predicted"/>
<evidence type="ECO:0000313" key="4">
    <source>
        <dbReference type="Proteomes" id="UP000572635"/>
    </source>
</evidence>
<evidence type="ECO:0000256" key="1">
    <source>
        <dbReference type="SAM" id="MobiDB-lite"/>
    </source>
</evidence>
<keyword evidence="2" id="KW-0472">Membrane</keyword>
<feature type="region of interest" description="Disordered" evidence="1">
    <location>
        <begin position="170"/>
        <end position="193"/>
    </location>
</feature>
<feature type="transmembrane region" description="Helical" evidence="2">
    <location>
        <begin position="20"/>
        <end position="41"/>
    </location>
</feature>
<organism evidence="3 4">
    <name type="scientific">Nocardiopsis composta</name>
    <dbReference type="NCBI Taxonomy" id="157465"/>
    <lineage>
        <taxon>Bacteria</taxon>
        <taxon>Bacillati</taxon>
        <taxon>Actinomycetota</taxon>
        <taxon>Actinomycetes</taxon>
        <taxon>Streptosporangiales</taxon>
        <taxon>Nocardiopsidaceae</taxon>
        <taxon>Nocardiopsis</taxon>
    </lineage>
</organism>
<name>A0A7W8QR40_9ACTN</name>
<dbReference type="EMBL" id="JACHDB010000001">
    <property type="protein sequence ID" value="MBB5434385.1"/>
    <property type="molecule type" value="Genomic_DNA"/>
</dbReference>
<feature type="transmembrane region" description="Helical" evidence="2">
    <location>
        <begin position="61"/>
        <end position="83"/>
    </location>
</feature>
<keyword evidence="2" id="KW-0812">Transmembrane</keyword>
<reference evidence="3 4" key="1">
    <citation type="submission" date="2020-08" db="EMBL/GenBank/DDBJ databases">
        <title>Sequencing the genomes of 1000 actinobacteria strains.</title>
        <authorList>
            <person name="Klenk H.-P."/>
        </authorList>
    </citation>
    <scope>NUCLEOTIDE SEQUENCE [LARGE SCALE GENOMIC DNA]</scope>
    <source>
        <strain evidence="3 4">DSM 44551</strain>
    </source>
</reference>